<name>A0A9W4NRS8_9EURO</name>
<evidence type="ECO:0000313" key="2">
    <source>
        <dbReference type="Proteomes" id="UP001152592"/>
    </source>
</evidence>
<proteinExistence type="predicted"/>
<gene>
    <name evidence="1" type="ORF">PSALAMII_LOCUS8871</name>
</gene>
<evidence type="ECO:0000313" key="1">
    <source>
        <dbReference type="EMBL" id="CAG8412757.1"/>
    </source>
</evidence>
<sequence>MTLQEEIDTLTTLPLAEAIQKIANLAPDLTSTFLPKYGYWVTHPNHTGDGNLNDLGRIWLNLGSRCHSEHAPLQTRLIYQSMDDIFFAIYGATYDILKKGLADGTIPTPVFDESLGCACCRGEPDATILTGFHENRALYFDMGEYRALWGDHPCWGERIGADSHAVAASREQVEEANARAETGIVSML</sequence>
<protein>
    <submittedName>
        <fullName evidence="1">Uncharacterized protein</fullName>
    </submittedName>
</protein>
<dbReference type="OrthoDB" id="2985014at2759"/>
<accession>A0A9W4NRS8</accession>
<dbReference type="AlphaFoldDB" id="A0A9W4NRS8"/>
<comment type="caution">
    <text evidence="1">The sequence shown here is derived from an EMBL/GenBank/DDBJ whole genome shotgun (WGS) entry which is preliminary data.</text>
</comment>
<dbReference type="Proteomes" id="UP001152592">
    <property type="component" value="Unassembled WGS sequence"/>
</dbReference>
<dbReference type="EMBL" id="CAJVPD010000270">
    <property type="protein sequence ID" value="CAG8412757.1"/>
    <property type="molecule type" value="Genomic_DNA"/>
</dbReference>
<reference evidence="1" key="1">
    <citation type="submission" date="2021-07" db="EMBL/GenBank/DDBJ databases">
        <authorList>
            <person name="Branca A.L. A."/>
        </authorList>
    </citation>
    <scope>NUCLEOTIDE SEQUENCE</scope>
</reference>
<organism evidence="1 2">
    <name type="scientific">Penicillium salamii</name>
    <dbReference type="NCBI Taxonomy" id="1612424"/>
    <lineage>
        <taxon>Eukaryota</taxon>
        <taxon>Fungi</taxon>
        <taxon>Dikarya</taxon>
        <taxon>Ascomycota</taxon>
        <taxon>Pezizomycotina</taxon>
        <taxon>Eurotiomycetes</taxon>
        <taxon>Eurotiomycetidae</taxon>
        <taxon>Eurotiales</taxon>
        <taxon>Aspergillaceae</taxon>
        <taxon>Penicillium</taxon>
    </lineage>
</organism>